<evidence type="ECO:0000313" key="4">
    <source>
        <dbReference type="EMBL" id="XAU14406.1"/>
    </source>
</evidence>
<reference evidence="4 5" key="1">
    <citation type="submission" date="2024-03" db="EMBL/GenBank/DDBJ databases">
        <title>Sulfurimonas sp. HSL3-1.</title>
        <authorList>
            <person name="Wang S."/>
        </authorList>
    </citation>
    <scope>NUCLEOTIDE SEQUENCE [LARGE SCALE GENOMIC DNA]</scope>
    <source>
        <strain evidence="4 5">HSL3-1</strain>
    </source>
</reference>
<dbReference type="NCBIfam" id="TIGR00638">
    <property type="entry name" value="Mop"/>
    <property type="match status" value="1"/>
</dbReference>
<evidence type="ECO:0000256" key="1">
    <source>
        <dbReference type="ARBA" id="ARBA00022505"/>
    </source>
</evidence>
<dbReference type="InterPro" id="IPR004606">
    <property type="entry name" value="Mop_domain"/>
</dbReference>
<proteinExistence type="predicted"/>
<evidence type="ECO:0000259" key="3">
    <source>
        <dbReference type="PROSITE" id="PS51866"/>
    </source>
</evidence>
<dbReference type="Pfam" id="PF03459">
    <property type="entry name" value="TOBE"/>
    <property type="match status" value="2"/>
</dbReference>
<protein>
    <submittedName>
        <fullName evidence="4">TOBE domain-containing protein</fullName>
    </submittedName>
</protein>
<sequence length="142" mass="15090">MMISARNQIDADIVAVRRDGVSALLELKTAQGTLMFASITGNASDTLCVKEGDRVIAFFKDSHVLVATGWAIPISARNRLEGTIETVHRGVVNAEVRIRLGGGDRISATVTDDAVSNLELQSGMPVVAIIKASDMMIAKPAK</sequence>
<dbReference type="PROSITE" id="PS51866">
    <property type="entry name" value="MOP"/>
    <property type="match status" value="2"/>
</dbReference>
<keyword evidence="1 2" id="KW-0500">Molybdenum</keyword>
<dbReference type="InterPro" id="IPR008995">
    <property type="entry name" value="Mo/tungstate-bd_C_term_dom"/>
</dbReference>
<keyword evidence="5" id="KW-1185">Reference proteome</keyword>
<dbReference type="SUPFAM" id="SSF50331">
    <property type="entry name" value="MOP-like"/>
    <property type="match status" value="2"/>
</dbReference>
<feature type="domain" description="Mop" evidence="3">
    <location>
        <begin position="2"/>
        <end position="68"/>
    </location>
</feature>
<gene>
    <name evidence="4" type="ORF">WCY31_09110</name>
</gene>
<feature type="domain" description="Mop" evidence="3">
    <location>
        <begin position="73"/>
        <end position="139"/>
    </location>
</feature>
<name>A0ABZ3H9Q2_9BACT</name>
<evidence type="ECO:0000256" key="2">
    <source>
        <dbReference type="PROSITE-ProRule" id="PRU01213"/>
    </source>
</evidence>
<organism evidence="4 5">
    <name type="scientific">Sulfurimonas diazotrophicus</name>
    <dbReference type="NCBI Taxonomy" id="3131939"/>
    <lineage>
        <taxon>Bacteria</taxon>
        <taxon>Pseudomonadati</taxon>
        <taxon>Campylobacterota</taxon>
        <taxon>Epsilonproteobacteria</taxon>
        <taxon>Campylobacterales</taxon>
        <taxon>Sulfurimonadaceae</taxon>
        <taxon>Sulfurimonas</taxon>
    </lineage>
</organism>
<accession>A0ABZ3H9Q2</accession>
<dbReference type="Gene3D" id="2.40.50.100">
    <property type="match status" value="2"/>
</dbReference>
<evidence type="ECO:0000313" key="5">
    <source>
        <dbReference type="Proteomes" id="UP001447842"/>
    </source>
</evidence>
<dbReference type="EMBL" id="CP147920">
    <property type="protein sequence ID" value="XAU14406.1"/>
    <property type="molecule type" value="Genomic_DNA"/>
</dbReference>
<dbReference type="Proteomes" id="UP001447842">
    <property type="component" value="Chromosome"/>
</dbReference>
<dbReference type="RefSeq" id="WP_345969489.1">
    <property type="nucleotide sequence ID" value="NZ_CP147920.1"/>
</dbReference>
<dbReference type="InterPro" id="IPR005116">
    <property type="entry name" value="Transp-assoc_OB_typ1"/>
</dbReference>